<accession>A0ABQ1FP60</accession>
<evidence type="ECO:0000256" key="1">
    <source>
        <dbReference type="SAM" id="SignalP"/>
    </source>
</evidence>
<reference evidence="3" key="1">
    <citation type="journal article" date="2019" name="Int. J. Syst. Evol. Microbiol.">
        <title>The Global Catalogue of Microorganisms (GCM) 10K type strain sequencing project: providing services to taxonomists for standard genome sequencing and annotation.</title>
        <authorList>
            <consortium name="The Broad Institute Genomics Platform"/>
            <consortium name="The Broad Institute Genome Sequencing Center for Infectious Disease"/>
            <person name="Wu L."/>
            <person name="Ma J."/>
        </authorList>
    </citation>
    <scope>NUCLEOTIDE SEQUENCE [LARGE SCALE GENOMIC DNA]</scope>
    <source>
        <strain evidence="3">CGMCC 1.15439</strain>
    </source>
</reference>
<feature type="signal peptide" evidence="1">
    <location>
        <begin position="1"/>
        <end position="22"/>
    </location>
</feature>
<keyword evidence="3" id="KW-1185">Reference proteome</keyword>
<comment type="caution">
    <text evidence="2">The sequence shown here is derived from an EMBL/GenBank/DDBJ whole genome shotgun (WGS) entry which is preliminary data.</text>
</comment>
<evidence type="ECO:0000313" key="2">
    <source>
        <dbReference type="EMBL" id="GGA24916.1"/>
    </source>
</evidence>
<organism evidence="2 3">
    <name type="scientific">Dyella nitratireducens</name>
    <dbReference type="NCBI Taxonomy" id="1849580"/>
    <lineage>
        <taxon>Bacteria</taxon>
        <taxon>Pseudomonadati</taxon>
        <taxon>Pseudomonadota</taxon>
        <taxon>Gammaproteobacteria</taxon>
        <taxon>Lysobacterales</taxon>
        <taxon>Rhodanobacteraceae</taxon>
        <taxon>Dyella</taxon>
    </lineage>
</organism>
<dbReference type="EMBL" id="BMJA01000001">
    <property type="protein sequence ID" value="GGA24916.1"/>
    <property type="molecule type" value="Genomic_DNA"/>
</dbReference>
<evidence type="ECO:0000313" key="3">
    <source>
        <dbReference type="Proteomes" id="UP000620046"/>
    </source>
</evidence>
<name>A0ABQ1FP60_9GAMM</name>
<feature type="chain" id="PRO_5045474454" evidence="1">
    <location>
        <begin position="23"/>
        <end position="229"/>
    </location>
</feature>
<dbReference type="Proteomes" id="UP000620046">
    <property type="component" value="Unassembled WGS sequence"/>
</dbReference>
<sequence>METVARFALIAALMWIGSSAIAAENQSKNLSCANGDFASDQATLGLAKVIGQGHLNFMLDADGCPSKPASCAGWGYVLPGDVLITSNTHGTHVCAFYPNSKGGTAGWVEQARLSPLPVDKNPPLRAWAGLWKDGDDTIRLSLQTDHLVAEGHAFWPSANPSADVAPGGPNVGDFNGQSKPNGNVVAFSEGDADYSCHVTLRLIGDVLVVSDNTNCGGMNVRFDGVYRRR</sequence>
<gene>
    <name evidence="2" type="ORF">GCM10010981_11750</name>
</gene>
<dbReference type="RefSeq" id="WP_188793302.1">
    <property type="nucleotide sequence ID" value="NZ_BMJA01000001.1"/>
</dbReference>
<protein>
    <submittedName>
        <fullName evidence="2">Uncharacterized protein</fullName>
    </submittedName>
</protein>
<proteinExistence type="predicted"/>
<keyword evidence="1" id="KW-0732">Signal</keyword>